<dbReference type="Proteomes" id="UP000183832">
    <property type="component" value="Unassembled WGS sequence"/>
</dbReference>
<sequence length="114" mass="12829">MSSTCLLVEAFASLKECDSYAYTTCYQAFCSDKTDSATITALLCHLTHDSENIFVLWSISHFNLSAAKNPTNELFFIFSLCIFTIKINFQLFCEIKSLKLPVGNLMDKVEMSEA</sequence>
<keyword evidence="2" id="KW-1185">Reference proteome</keyword>
<protein>
    <submittedName>
        <fullName evidence="1">CLUMA_CG006791, isoform A</fullName>
    </submittedName>
</protein>
<evidence type="ECO:0000313" key="1">
    <source>
        <dbReference type="EMBL" id="CRK93248.1"/>
    </source>
</evidence>
<reference evidence="1 2" key="1">
    <citation type="submission" date="2015-04" db="EMBL/GenBank/DDBJ databases">
        <authorList>
            <person name="Syromyatnikov M.Y."/>
            <person name="Popov V.N."/>
        </authorList>
    </citation>
    <scope>NUCLEOTIDE SEQUENCE [LARGE SCALE GENOMIC DNA]</scope>
</reference>
<evidence type="ECO:0000313" key="2">
    <source>
        <dbReference type="Proteomes" id="UP000183832"/>
    </source>
</evidence>
<accession>A0A1J1HYR7</accession>
<name>A0A1J1HYR7_9DIPT</name>
<dbReference type="AlphaFoldDB" id="A0A1J1HYR7"/>
<dbReference type="EMBL" id="CVRI01000037">
    <property type="protein sequence ID" value="CRK93248.1"/>
    <property type="molecule type" value="Genomic_DNA"/>
</dbReference>
<proteinExistence type="predicted"/>
<gene>
    <name evidence="1" type="ORF">CLUMA_CG006791</name>
</gene>
<organism evidence="1 2">
    <name type="scientific">Clunio marinus</name>
    <dbReference type="NCBI Taxonomy" id="568069"/>
    <lineage>
        <taxon>Eukaryota</taxon>
        <taxon>Metazoa</taxon>
        <taxon>Ecdysozoa</taxon>
        <taxon>Arthropoda</taxon>
        <taxon>Hexapoda</taxon>
        <taxon>Insecta</taxon>
        <taxon>Pterygota</taxon>
        <taxon>Neoptera</taxon>
        <taxon>Endopterygota</taxon>
        <taxon>Diptera</taxon>
        <taxon>Nematocera</taxon>
        <taxon>Chironomoidea</taxon>
        <taxon>Chironomidae</taxon>
        <taxon>Clunio</taxon>
    </lineage>
</organism>